<dbReference type="PANTHER" id="PTHR21661">
    <property type="entry name" value="EPOXIDE HYDROLASE 1-RELATED"/>
    <property type="match status" value="1"/>
</dbReference>
<sequence length="407" mass="45909">MSNPTIHDDPTEPCPFQVNIPDEEVARMHRILADTRLPDEPPIPGASWDYGVDLDWLKGMRDAWLNEFDWRAVEREMNTFSQFTVVIESLTLHFVHQKSSRPDAIPIILFHGWPGSFWEYHRSIKLLTDPPAGQPAFHVVVPSLPGYAFSTLPPKQGWSMADNARIFDHLMTGVLGYSSYMAAGGDWGALVTSYLGTPQYPACKVVQITAAHAKPTLGALLTLPFFLLPASWRSWLYSKVYSDTELYDFARVGQLLRGGLGYFVEHATRPLTIGYALHDSPVGLLAWIGEKYSEFMDPAVARTATQFILTTVSLYFLTGCFASAGLPYRDNLKSFSEKRELRKPYGVIQFHHDVNNYPESWIRAQHPSLVFMRRHSQGGHFPGYEVPELLTEDLRELAASQKALFTA</sequence>
<dbReference type="PIRSF" id="PIRSF001112">
    <property type="entry name" value="Epoxide_hydrolase"/>
    <property type="match status" value="1"/>
</dbReference>
<accession>A0A0C3S8E9</accession>
<dbReference type="PANTHER" id="PTHR21661:SF35">
    <property type="entry name" value="EPOXIDE HYDROLASE"/>
    <property type="match status" value="1"/>
</dbReference>
<dbReference type="GO" id="GO:0097176">
    <property type="term" value="P:epoxide metabolic process"/>
    <property type="evidence" value="ECO:0007669"/>
    <property type="project" value="TreeGrafter"/>
</dbReference>
<dbReference type="Proteomes" id="UP000053257">
    <property type="component" value="Unassembled WGS sequence"/>
</dbReference>
<dbReference type="InterPro" id="IPR029058">
    <property type="entry name" value="AB_hydrolase_fold"/>
</dbReference>
<keyword evidence="3" id="KW-0378">Hydrolase</keyword>
<dbReference type="STRING" id="745531.A0A0C3S8E9"/>
<feature type="domain" description="Epoxide hydrolase N-terminal" evidence="5">
    <location>
        <begin position="15"/>
        <end position="120"/>
    </location>
</feature>
<feature type="active site" description="Nucleophile" evidence="4">
    <location>
        <position position="186"/>
    </location>
</feature>
<feature type="active site" description="Proton donor" evidence="4">
    <location>
        <position position="328"/>
    </location>
</feature>
<keyword evidence="2" id="KW-0058">Aromatic hydrocarbons catabolism</keyword>
<evidence type="ECO:0000256" key="3">
    <source>
        <dbReference type="ARBA" id="ARBA00022801"/>
    </source>
</evidence>
<dbReference type="EMBL" id="KN840499">
    <property type="protein sequence ID" value="KIP07342.1"/>
    <property type="molecule type" value="Genomic_DNA"/>
</dbReference>
<dbReference type="InterPro" id="IPR010497">
    <property type="entry name" value="Epoxide_hydro_N"/>
</dbReference>
<evidence type="ECO:0000256" key="2">
    <source>
        <dbReference type="ARBA" id="ARBA00022797"/>
    </source>
</evidence>
<comment type="similarity">
    <text evidence="1">Belongs to the peptidase S33 family.</text>
</comment>
<dbReference type="Pfam" id="PF06441">
    <property type="entry name" value="EHN"/>
    <property type="match status" value="1"/>
</dbReference>
<evidence type="ECO:0000313" key="7">
    <source>
        <dbReference type="Proteomes" id="UP000053257"/>
    </source>
</evidence>
<keyword evidence="7" id="KW-1185">Reference proteome</keyword>
<dbReference type="SUPFAM" id="SSF53474">
    <property type="entry name" value="alpha/beta-Hydrolases"/>
    <property type="match status" value="1"/>
</dbReference>
<dbReference type="InterPro" id="IPR016292">
    <property type="entry name" value="Epoxide_hydrolase"/>
</dbReference>
<gene>
    <name evidence="6" type="ORF">PHLGIDRAFT_424301</name>
</gene>
<protein>
    <recommendedName>
        <fullName evidence="5">Epoxide hydrolase N-terminal domain-containing protein</fullName>
    </recommendedName>
</protein>
<organism evidence="6 7">
    <name type="scientific">Phlebiopsis gigantea (strain 11061_1 CR5-6)</name>
    <name type="common">White-rot fungus</name>
    <name type="synonym">Peniophora gigantea</name>
    <dbReference type="NCBI Taxonomy" id="745531"/>
    <lineage>
        <taxon>Eukaryota</taxon>
        <taxon>Fungi</taxon>
        <taxon>Dikarya</taxon>
        <taxon>Basidiomycota</taxon>
        <taxon>Agaricomycotina</taxon>
        <taxon>Agaricomycetes</taxon>
        <taxon>Polyporales</taxon>
        <taxon>Phanerochaetaceae</taxon>
        <taxon>Phlebiopsis</taxon>
    </lineage>
</organism>
<reference evidence="6 7" key="1">
    <citation type="journal article" date="2014" name="PLoS Genet.">
        <title>Analysis of the Phlebiopsis gigantea genome, transcriptome and secretome provides insight into its pioneer colonization strategies of wood.</title>
        <authorList>
            <person name="Hori C."/>
            <person name="Ishida T."/>
            <person name="Igarashi K."/>
            <person name="Samejima M."/>
            <person name="Suzuki H."/>
            <person name="Master E."/>
            <person name="Ferreira P."/>
            <person name="Ruiz-Duenas F.J."/>
            <person name="Held B."/>
            <person name="Canessa P."/>
            <person name="Larrondo L.F."/>
            <person name="Schmoll M."/>
            <person name="Druzhinina I.S."/>
            <person name="Kubicek C.P."/>
            <person name="Gaskell J.A."/>
            <person name="Kersten P."/>
            <person name="St John F."/>
            <person name="Glasner J."/>
            <person name="Sabat G."/>
            <person name="Splinter BonDurant S."/>
            <person name="Syed K."/>
            <person name="Yadav J."/>
            <person name="Mgbeahuruike A.C."/>
            <person name="Kovalchuk A."/>
            <person name="Asiegbu F.O."/>
            <person name="Lackner G."/>
            <person name="Hoffmeister D."/>
            <person name="Rencoret J."/>
            <person name="Gutierrez A."/>
            <person name="Sun H."/>
            <person name="Lindquist E."/>
            <person name="Barry K."/>
            <person name="Riley R."/>
            <person name="Grigoriev I.V."/>
            <person name="Henrissat B."/>
            <person name="Kues U."/>
            <person name="Berka R.M."/>
            <person name="Martinez A.T."/>
            <person name="Covert S.F."/>
            <person name="Blanchette R.A."/>
            <person name="Cullen D."/>
        </authorList>
    </citation>
    <scope>NUCLEOTIDE SEQUENCE [LARGE SCALE GENOMIC DNA]</scope>
    <source>
        <strain evidence="6 7">11061_1 CR5-6</strain>
    </source>
</reference>
<dbReference type="InterPro" id="IPR000639">
    <property type="entry name" value="Epox_hydrolase-like"/>
</dbReference>
<feature type="active site" description="Proton acceptor" evidence="4">
    <location>
        <position position="380"/>
    </location>
</feature>
<dbReference type="OrthoDB" id="7130006at2759"/>
<evidence type="ECO:0000256" key="1">
    <source>
        <dbReference type="ARBA" id="ARBA00010088"/>
    </source>
</evidence>
<name>A0A0C3S8E9_PHLG1</name>
<dbReference type="HOGENOM" id="CLU_019414_0_0_1"/>
<dbReference type="GO" id="GO:0004301">
    <property type="term" value="F:epoxide hydrolase activity"/>
    <property type="evidence" value="ECO:0007669"/>
    <property type="project" value="TreeGrafter"/>
</dbReference>
<evidence type="ECO:0000313" key="6">
    <source>
        <dbReference type="EMBL" id="KIP07342.1"/>
    </source>
</evidence>
<evidence type="ECO:0000259" key="5">
    <source>
        <dbReference type="Pfam" id="PF06441"/>
    </source>
</evidence>
<dbReference type="PRINTS" id="PR00412">
    <property type="entry name" value="EPOXHYDRLASE"/>
</dbReference>
<proteinExistence type="inferred from homology"/>
<evidence type="ECO:0000256" key="4">
    <source>
        <dbReference type="PIRSR" id="PIRSR001112-1"/>
    </source>
</evidence>
<dbReference type="Gene3D" id="3.40.50.1820">
    <property type="entry name" value="alpha/beta hydrolase"/>
    <property type="match status" value="1"/>
</dbReference>
<dbReference type="AlphaFoldDB" id="A0A0C3S8E9"/>